<dbReference type="GO" id="GO:0030973">
    <property type="term" value="F:molybdate ion binding"/>
    <property type="evidence" value="ECO:0007669"/>
    <property type="project" value="InterPro"/>
</dbReference>
<evidence type="ECO:0000313" key="6">
    <source>
        <dbReference type="EMBL" id="OEG00242.1"/>
    </source>
</evidence>
<dbReference type="InterPro" id="IPR050682">
    <property type="entry name" value="ModA/WtpA"/>
</dbReference>
<keyword evidence="7" id="KW-1185">Reference proteome</keyword>
<evidence type="ECO:0000313" key="7">
    <source>
        <dbReference type="Proteomes" id="UP000243739"/>
    </source>
</evidence>
<dbReference type="PROSITE" id="PS51257">
    <property type="entry name" value="PROKAR_LIPOPROTEIN"/>
    <property type="match status" value="1"/>
</dbReference>
<dbReference type="InterPro" id="IPR044084">
    <property type="entry name" value="AvModA-like_subst-bd"/>
</dbReference>
<comment type="similarity">
    <text evidence="1">Belongs to the bacterial solute-binding protein ModA family.</text>
</comment>
<gene>
    <name evidence="6" type="ORF">BHF71_05490</name>
</gene>
<dbReference type="STRING" id="337097.BHF71_05490"/>
<dbReference type="FunFam" id="3.40.190.10:FF:000035">
    <property type="entry name" value="Molybdate ABC transporter substrate-binding protein"/>
    <property type="match status" value="1"/>
</dbReference>
<dbReference type="Pfam" id="PF13531">
    <property type="entry name" value="SBP_bac_11"/>
    <property type="match status" value="1"/>
</dbReference>
<evidence type="ECO:0000256" key="5">
    <source>
        <dbReference type="PIRSR" id="PIRSR004846-1"/>
    </source>
</evidence>
<dbReference type="PIRSF" id="PIRSF004846">
    <property type="entry name" value="ModA"/>
    <property type="match status" value="1"/>
</dbReference>
<comment type="caution">
    <text evidence="6">The sequence shown here is derived from an EMBL/GenBank/DDBJ whole genome shotgun (WGS) entry which is preliminary data.</text>
</comment>
<keyword evidence="2 5" id="KW-0500">Molybdenum</keyword>
<dbReference type="CDD" id="cd13539">
    <property type="entry name" value="PBP2_AvModA"/>
    <property type="match status" value="1"/>
</dbReference>
<proteinExistence type="inferred from homology"/>
<evidence type="ECO:0000256" key="4">
    <source>
        <dbReference type="ARBA" id="ARBA00022729"/>
    </source>
</evidence>
<dbReference type="AlphaFoldDB" id="A0A1D2YX44"/>
<evidence type="ECO:0000256" key="1">
    <source>
        <dbReference type="ARBA" id="ARBA00009175"/>
    </source>
</evidence>
<dbReference type="SUPFAM" id="SSF53850">
    <property type="entry name" value="Periplasmic binding protein-like II"/>
    <property type="match status" value="1"/>
</dbReference>
<evidence type="ECO:0000256" key="2">
    <source>
        <dbReference type="ARBA" id="ARBA00022505"/>
    </source>
</evidence>
<reference evidence="6 7" key="1">
    <citation type="submission" date="2016-09" db="EMBL/GenBank/DDBJ databases">
        <title>Draft genome sequence for the type strain of Vulcanibacillus modesticaldus BR, a strictly anaerobic, moderately thermophilic, and nitrate-reducing bacterium from deep sea-hydrothermal vents of the Mid-Atlantic Ridge.</title>
        <authorList>
            <person name="Abin C.A."/>
            <person name="Hollibaugh J.T."/>
        </authorList>
    </citation>
    <scope>NUCLEOTIDE SEQUENCE [LARGE SCALE GENOMIC DNA]</scope>
    <source>
        <strain evidence="6 7">BR</strain>
    </source>
</reference>
<dbReference type="GO" id="GO:0046872">
    <property type="term" value="F:metal ion binding"/>
    <property type="evidence" value="ECO:0007669"/>
    <property type="project" value="UniProtKB-KW"/>
</dbReference>
<organism evidence="6 7">
    <name type="scientific">Vulcanibacillus modesticaldus</name>
    <dbReference type="NCBI Taxonomy" id="337097"/>
    <lineage>
        <taxon>Bacteria</taxon>
        <taxon>Bacillati</taxon>
        <taxon>Bacillota</taxon>
        <taxon>Bacilli</taxon>
        <taxon>Bacillales</taxon>
        <taxon>Bacillaceae</taxon>
        <taxon>Vulcanibacillus</taxon>
    </lineage>
</organism>
<dbReference type="RefSeq" id="WP_069655879.1">
    <property type="nucleotide sequence ID" value="NZ_MIJF01000004.1"/>
</dbReference>
<name>A0A1D2YX44_9BACI</name>
<dbReference type="PANTHER" id="PTHR30632:SF14">
    <property type="entry name" value="TUNGSTATE_MOLYBDATE_CHROMATE-BINDING PROTEIN MODA"/>
    <property type="match status" value="1"/>
</dbReference>
<accession>A0A1D2YX44</accession>
<feature type="binding site" evidence="5">
    <location>
        <position position="184"/>
    </location>
    <ligand>
        <name>molybdate</name>
        <dbReference type="ChEBI" id="CHEBI:36264"/>
    </ligand>
</feature>
<keyword evidence="4" id="KW-0732">Signal</keyword>
<evidence type="ECO:0000256" key="3">
    <source>
        <dbReference type="ARBA" id="ARBA00022723"/>
    </source>
</evidence>
<dbReference type="Proteomes" id="UP000243739">
    <property type="component" value="Unassembled WGS sequence"/>
</dbReference>
<dbReference type="PANTHER" id="PTHR30632">
    <property type="entry name" value="MOLYBDATE-BINDING PERIPLASMIC PROTEIN"/>
    <property type="match status" value="1"/>
</dbReference>
<dbReference type="InterPro" id="IPR005950">
    <property type="entry name" value="ModA"/>
</dbReference>
<dbReference type="GO" id="GO:1901359">
    <property type="term" value="F:tungstate binding"/>
    <property type="evidence" value="ECO:0007669"/>
    <property type="project" value="UniProtKB-ARBA"/>
</dbReference>
<sequence>MNRVAYFVIILFSLLSVIFSGCNNVNNARLSSDSTKNMPELTIAAASDLKLAFTEIGRSFEKATNSKIIFSFGSTGQLTDQIENGAPFDIFAAANIAYIDYLKDKNLIIDDTQRVYGIGRIGLAMLKTNPIKINNLNDLLKPEIKKIAIANPKHAPYGLAAKQALESAGLWEKINEKLVYGKNISDTLMLIETGNADAGIIALSISNDEKINFQLIDDKLHTPIKQAIAVIKGSKHEDLSRSFINYINSKEGQEIMKKYGFIHPEDN</sequence>
<dbReference type="NCBIfam" id="TIGR01256">
    <property type="entry name" value="modA"/>
    <property type="match status" value="1"/>
</dbReference>
<protein>
    <submittedName>
        <fullName evidence="6">Molybdate ABC transporter substrate-binding protein</fullName>
    </submittedName>
</protein>
<keyword evidence="3 5" id="KW-0479">Metal-binding</keyword>
<dbReference type="GO" id="GO:0015689">
    <property type="term" value="P:molybdate ion transport"/>
    <property type="evidence" value="ECO:0007669"/>
    <property type="project" value="InterPro"/>
</dbReference>
<dbReference type="Gene3D" id="3.40.190.10">
    <property type="entry name" value="Periplasmic binding protein-like II"/>
    <property type="match status" value="2"/>
</dbReference>
<feature type="binding site" evidence="5">
    <location>
        <position position="75"/>
    </location>
    <ligand>
        <name>molybdate</name>
        <dbReference type="ChEBI" id="CHEBI:36264"/>
    </ligand>
</feature>
<dbReference type="EMBL" id="MIJF01000004">
    <property type="protein sequence ID" value="OEG00242.1"/>
    <property type="molecule type" value="Genomic_DNA"/>
</dbReference>